<dbReference type="EMBL" id="JAAGBB010000021">
    <property type="protein sequence ID" value="MBR0666222.1"/>
    <property type="molecule type" value="Genomic_DNA"/>
</dbReference>
<accession>A0ABS5F102</accession>
<feature type="transmembrane region" description="Helical" evidence="1">
    <location>
        <begin position="57"/>
        <end position="74"/>
    </location>
</feature>
<evidence type="ECO:0000256" key="1">
    <source>
        <dbReference type="SAM" id="Phobius"/>
    </source>
</evidence>
<keyword evidence="1" id="KW-1133">Transmembrane helix</keyword>
<dbReference type="RefSeq" id="WP_211853896.1">
    <property type="nucleotide sequence ID" value="NZ_JAAGBB010000021.1"/>
</dbReference>
<sequence>MTRRDWTGLLIALAALGAMAAYRAVWVEPRAWGGLCAVAGRPLACEPRALLLWLQHWQLWGGGALALGVWSFLGGPHAVRVAAVALGMIATINYNATWGMLGAALGAWAWLGATRRA</sequence>
<organism evidence="2 3">
    <name type="scientific">Plastoroseomonas hellenica</name>
    <dbReference type="NCBI Taxonomy" id="2687306"/>
    <lineage>
        <taxon>Bacteria</taxon>
        <taxon>Pseudomonadati</taxon>
        <taxon>Pseudomonadota</taxon>
        <taxon>Alphaproteobacteria</taxon>
        <taxon>Acetobacterales</taxon>
        <taxon>Acetobacteraceae</taxon>
        <taxon>Plastoroseomonas</taxon>
    </lineage>
</organism>
<evidence type="ECO:0008006" key="4">
    <source>
        <dbReference type="Google" id="ProtNLM"/>
    </source>
</evidence>
<evidence type="ECO:0000313" key="3">
    <source>
        <dbReference type="Proteomes" id="UP001196870"/>
    </source>
</evidence>
<keyword evidence="1" id="KW-0812">Transmembrane</keyword>
<reference evidence="3" key="1">
    <citation type="journal article" date="2021" name="Syst. Appl. Microbiol.">
        <title>Roseomonas hellenica sp. nov., isolated from roots of wild-growing Alkanna tinctoria.</title>
        <authorList>
            <person name="Rat A."/>
            <person name="Naranjo H.D."/>
            <person name="Lebbe L."/>
            <person name="Cnockaert M."/>
            <person name="Krigas N."/>
            <person name="Grigoriadou K."/>
            <person name="Maloupa E."/>
            <person name="Willems A."/>
        </authorList>
    </citation>
    <scope>NUCLEOTIDE SEQUENCE [LARGE SCALE GENOMIC DNA]</scope>
    <source>
        <strain evidence="3">LMG 31523</strain>
    </source>
</reference>
<evidence type="ECO:0000313" key="2">
    <source>
        <dbReference type="EMBL" id="MBR0666222.1"/>
    </source>
</evidence>
<keyword evidence="1" id="KW-0472">Membrane</keyword>
<comment type="caution">
    <text evidence="2">The sequence shown here is derived from an EMBL/GenBank/DDBJ whole genome shotgun (WGS) entry which is preliminary data.</text>
</comment>
<keyword evidence="3" id="KW-1185">Reference proteome</keyword>
<proteinExistence type="predicted"/>
<feature type="transmembrane region" description="Helical" evidence="1">
    <location>
        <begin position="81"/>
        <end position="111"/>
    </location>
</feature>
<protein>
    <recommendedName>
        <fullName evidence="4">Vitamin K epoxide reductase family protein</fullName>
    </recommendedName>
</protein>
<dbReference type="Proteomes" id="UP001196870">
    <property type="component" value="Unassembled WGS sequence"/>
</dbReference>
<gene>
    <name evidence="2" type="ORF">GXW71_17810</name>
</gene>
<name>A0ABS5F102_9PROT</name>